<dbReference type="KEGG" id="tsin:OXH18_15810"/>
<keyword evidence="2" id="KW-0645">Protease</keyword>
<dbReference type="EMBL" id="CP113797">
    <property type="protein sequence ID" value="WAL58639.1"/>
    <property type="molecule type" value="Genomic_DNA"/>
</dbReference>
<dbReference type="GO" id="GO:0008234">
    <property type="term" value="F:cysteine-type peptidase activity"/>
    <property type="evidence" value="ECO:0007669"/>
    <property type="project" value="UniProtKB-KW"/>
</dbReference>
<keyword evidence="3" id="KW-0378">Hydrolase</keyword>
<keyword evidence="7" id="KW-1185">Reference proteome</keyword>
<feature type="domain" description="NlpC/P60" evidence="5">
    <location>
        <begin position="100"/>
        <end position="233"/>
    </location>
</feature>
<evidence type="ECO:0000313" key="6">
    <source>
        <dbReference type="EMBL" id="WAL58639.1"/>
    </source>
</evidence>
<keyword evidence="4" id="KW-0788">Thiol protease</keyword>
<dbReference type="PANTHER" id="PTHR47053:SF1">
    <property type="entry name" value="MUREIN DD-ENDOPEPTIDASE MEPH-RELATED"/>
    <property type="match status" value="1"/>
</dbReference>
<dbReference type="SUPFAM" id="SSF82057">
    <property type="entry name" value="Prokaryotic SH3-related domain"/>
    <property type="match status" value="1"/>
</dbReference>
<gene>
    <name evidence="6" type="ORF">OXH18_15810</name>
</gene>
<dbReference type="PROSITE" id="PS51935">
    <property type="entry name" value="NLPC_P60"/>
    <property type="match status" value="1"/>
</dbReference>
<evidence type="ECO:0000256" key="2">
    <source>
        <dbReference type="ARBA" id="ARBA00022670"/>
    </source>
</evidence>
<dbReference type="RefSeq" id="WP_268608064.1">
    <property type="nucleotide sequence ID" value="NZ_CP113797.1"/>
</dbReference>
<dbReference type="Proteomes" id="UP001163152">
    <property type="component" value="Chromosome"/>
</dbReference>
<dbReference type="Gene3D" id="3.90.1720.10">
    <property type="entry name" value="endopeptidase domain like (from Nostoc punctiforme)"/>
    <property type="match status" value="1"/>
</dbReference>
<dbReference type="Gene3D" id="2.30.30.40">
    <property type="entry name" value="SH3 Domains"/>
    <property type="match status" value="1"/>
</dbReference>
<dbReference type="InterPro" id="IPR051202">
    <property type="entry name" value="Peptidase_C40"/>
</dbReference>
<sequence>MSELQAALDTNQRVEYQCQSNINLYDSATLTGLVTQAVTGRQLTVLPLPPEYEGKVRGTGIRVRLCEDDYTGWLPVEDLDLIDVAEAPYQPIVLSESEIQARLPQVIAYAHMAMAQPNHYLWGGTVGPNYDCSGLMQTAFAAAGIWLPRDSYQQEAFTLTIAMTDLQPGDLIFFGTPERTNHVGLYLGDDCYIHSSGRDKGRNGIGIDRLTETEDEISCAYYRLLKGAGRVVTSYQPTGSSLSETGLT</sequence>
<dbReference type="PANTHER" id="PTHR47053">
    <property type="entry name" value="MUREIN DD-ENDOPEPTIDASE MEPH-RELATED"/>
    <property type="match status" value="1"/>
</dbReference>
<name>A0A9E9C5X4_9CYAN</name>
<evidence type="ECO:0000256" key="3">
    <source>
        <dbReference type="ARBA" id="ARBA00022801"/>
    </source>
</evidence>
<proteinExistence type="inferred from homology"/>
<evidence type="ECO:0000313" key="7">
    <source>
        <dbReference type="Proteomes" id="UP001163152"/>
    </source>
</evidence>
<accession>A0A9E9C5X4</accession>
<dbReference type="InterPro" id="IPR038765">
    <property type="entry name" value="Papain-like_cys_pep_sf"/>
</dbReference>
<protein>
    <submittedName>
        <fullName evidence="6">NlpC/P60 family protein</fullName>
    </submittedName>
</protein>
<evidence type="ECO:0000259" key="5">
    <source>
        <dbReference type="PROSITE" id="PS51935"/>
    </source>
</evidence>
<dbReference type="InterPro" id="IPR041382">
    <property type="entry name" value="SH3_16"/>
</dbReference>
<dbReference type="Pfam" id="PF18348">
    <property type="entry name" value="SH3_16"/>
    <property type="match status" value="1"/>
</dbReference>
<comment type="similarity">
    <text evidence="1">Belongs to the peptidase C40 family.</text>
</comment>
<organism evidence="6 7">
    <name type="scientific">Thermocoleostomius sinensis A174</name>
    <dbReference type="NCBI Taxonomy" id="2016057"/>
    <lineage>
        <taxon>Bacteria</taxon>
        <taxon>Bacillati</taxon>
        <taxon>Cyanobacteriota</taxon>
        <taxon>Cyanophyceae</taxon>
        <taxon>Oculatellales</taxon>
        <taxon>Oculatellaceae</taxon>
        <taxon>Thermocoleostomius</taxon>
    </lineage>
</organism>
<dbReference type="InterPro" id="IPR000064">
    <property type="entry name" value="NLP_P60_dom"/>
</dbReference>
<dbReference type="SUPFAM" id="SSF54001">
    <property type="entry name" value="Cysteine proteinases"/>
    <property type="match status" value="1"/>
</dbReference>
<evidence type="ECO:0000256" key="1">
    <source>
        <dbReference type="ARBA" id="ARBA00007074"/>
    </source>
</evidence>
<reference evidence="6" key="1">
    <citation type="submission" date="2022-12" db="EMBL/GenBank/DDBJ databases">
        <title>Polyphasic identification of a Novel Hot-Spring Cyanobacterium Ocullathermofonsia sinensis gen nov. sp. nov. and Genomic Insights on its Adaptations to the Thermal Habitat.</title>
        <authorList>
            <person name="Daroch M."/>
            <person name="Tang J."/>
            <person name="Jiang Y."/>
        </authorList>
    </citation>
    <scope>NUCLEOTIDE SEQUENCE</scope>
    <source>
        <strain evidence="6">PKUAC-SCTA174</strain>
    </source>
</reference>
<dbReference type="Pfam" id="PF00877">
    <property type="entry name" value="NLPC_P60"/>
    <property type="match status" value="1"/>
</dbReference>
<dbReference type="GO" id="GO:0006508">
    <property type="term" value="P:proteolysis"/>
    <property type="evidence" value="ECO:0007669"/>
    <property type="project" value="UniProtKB-KW"/>
</dbReference>
<evidence type="ECO:0000256" key="4">
    <source>
        <dbReference type="ARBA" id="ARBA00022807"/>
    </source>
</evidence>
<dbReference type="AlphaFoldDB" id="A0A9E9C5X4"/>